<feature type="compositionally biased region" description="Basic and acidic residues" evidence="1">
    <location>
        <begin position="38"/>
        <end position="49"/>
    </location>
</feature>
<protein>
    <submittedName>
        <fullName evidence="2">Uncharacterized protein</fullName>
    </submittedName>
</protein>
<keyword evidence="3" id="KW-1185">Reference proteome</keyword>
<feature type="compositionally biased region" description="Low complexity" evidence="1">
    <location>
        <begin position="25"/>
        <end position="36"/>
    </location>
</feature>
<accession>A0A9N8EBS1</accession>
<sequence>MKSLIGSKNFMCSQHKAKRTHSDDASLSLSSWAGLDVSPDHQKSADRIVHSRSNSANKRSHRKPEPVESNDNASISPSISSWGCIDTDRAGGERLHSSDSNIDYYTHCDTHPSSFDISTKQVDNGWSKPIHSRDSSWGNMDVEFMGNIAEQRERVARGLLEQHRSRKMKTPIGGTETKRKPPLRSSSKTQTTLLSKPPRWTQGGGVTVSKRNKRQGEGSRINARSFVVGRNTAH</sequence>
<evidence type="ECO:0000313" key="3">
    <source>
        <dbReference type="Proteomes" id="UP001153069"/>
    </source>
</evidence>
<feature type="compositionally biased region" description="Low complexity" evidence="1">
    <location>
        <begin position="185"/>
        <end position="196"/>
    </location>
</feature>
<evidence type="ECO:0000256" key="1">
    <source>
        <dbReference type="SAM" id="MobiDB-lite"/>
    </source>
</evidence>
<dbReference type="EMBL" id="CAICTM010000776">
    <property type="protein sequence ID" value="CAB9516361.1"/>
    <property type="molecule type" value="Genomic_DNA"/>
</dbReference>
<proteinExistence type="predicted"/>
<feature type="region of interest" description="Disordered" evidence="1">
    <location>
        <begin position="1"/>
        <end position="75"/>
    </location>
</feature>
<dbReference type="AlphaFoldDB" id="A0A9N8EBS1"/>
<gene>
    <name evidence="2" type="ORF">SEMRO_777_G201060.1</name>
</gene>
<comment type="caution">
    <text evidence="2">The sequence shown here is derived from an EMBL/GenBank/DDBJ whole genome shotgun (WGS) entry which is preliminary data.</text>
</comment>
<feature type="region of interest" description="Disordered" evidence="1">
    <location>
        <begin position="162"/>
        <end position="234"/>
    </location>
</feature>
<reference evidence="2" key="1">
    <citation type="submission" date="2020-06" db="EMBL/GenBank/DDBJ databases">
        <authorList>
            <consortium name="Plant Systems Biology data submission"/>
        </authorList>
    </citation>
    <scope>NUCLEOTIDE SEQUENCE</scope>
    <source>
        <strain evidence="2">D6</strain>
    </source>
</reference>
<dbReference type="Proteomes" id="UP001153069">
    <property type="component" value="Unassembled WGS sequence"/>
</dbReference>
<name>A0A9N8EBS1_9STRA</name>
<evidence type="ECO:0000313" key="2">
    <source>
        <dbReference type="EMBL" id="CAB9516361.1"/>
    </source>
</evidence>
<organism evidence="2 3">
    <name type="scientific">Seminavis robusta</name>
    <dbReference type="NCBI Taxonomy" id="568900"/>
    <lineage>
        <taxon>Eukaryota</taxon>
        <taxon>Sar</taxon>
        <taxon>Stramenopiles</taxon>
        <taxon>Ochrophyta</taxon>
        <taxon>Bacillariophyta</taxon>
        <taxon>Bacillariophyceae</taxon>
        <taxon>Bacillariophycidae</taxon>
        <taxon>Naviculales</taxon>
        <taxon>Naviculaceae</taxon>
        <taxon>Seminavis</taxon>
    </lineage>
</organism>